<dbReference type="PIRSF" id="PIRSF035009">
    <property type="entry name" value="UCP035009_HSDR_N"/>
    <property type="match status" value="1"/>
</dbReference>
<dbReference type="GO" id="GO:0005524">
    <property type="term" value="F:ATP binding"/>
    <property type="evidence" value="ECO:0007669"/>
    <property type="project" value="UniProtKB-KW"/>
</dbReference>
<feature type="region of interest" description="Disordered" evidence="1">
    <location>
        <begin position="250"/>
        <end position="274"/>
    </location>
</feature>
<keyword evidence="3" id="KW-0489">Methyltransferase</keyword>
<name>A0A076PK33_COMTE</name>
<evidence type="ECO:0000259" key="2">
    <source>
        <dbReference type="Pfam" id="PF04313"/>
    </source>
</evidence>
<keyword evidence="3" id="KW-0540">Nuclease</keyword>
<evidence type="ECO:0000313" key="3">
    <source>
        <dbReference type="EMBL" id="AIJ47239.1"/>
    </source>
</evidence>
<dbReference type="GO" id="GO:0009035">
    <property type="term" value="F:type I site-specific deoxyribonuclease activity"/>
    <property type="evidence" value="ECO:0007669"/>
    <property type="project" value="UniProtKB-EC"/>
</dbReference>
<gene>
    <name evidence="3" type="ORF">O987_15635</name>
</gene>
<dbReference type="Pfam" id="PF04313">
    <property type="entry name" value="HSDR_N"/>
    <property type="match status" value="1"/>
</dbReference>
<accession>A0A076PK33</accession>
<sequence length="371" mass="41994">MEFYESLNNLAAKIRQQGQNISTEEATKTAFVIPFIQSVLGYDVFNPSEVVPEFICDVGTKKGEKIDYAIFKDGQVQMLIECKKLGEPLNVNHASQLFRYFHVTTARISILTNGRVYKFFTDLDAPNKMDEKPFLELDLLDIDEHAAPELRNLTRSAFDVDSIISAAGELKYIGQLKRELANQFSDPCEEFLRFFTARVYDGAITARVREQFQPLLLKAVAQFTGDLVNDRLKSAITGVAPQTLVAQPLATDDAVKSEKSTDKPLASQDEETARIDTTPEEMEGFFIVKSIVRTSVEPERIGHRDTQSYFGILLDDNNRKPVCRLHFNRSQKYLGILDADKKEVRHPLSKLDDIYNFSTEHIAATKLVAQR</sequence>
<keyword evidence="3" id="KW-0378">Hydrolase</keyword>
<dbReference type="GO" id="GO:0009307">
    <property type="term" value="P:DNA restriction-modification system"/>
    <property type="evidence" value="ECO:0007669"/>
    <property type="project" value="UniProtKB-KW"/>
</dbReference>
<dbReference type="HOGENOM" id="CLU_045501_0_0_4"/>
<dbReference type="Proteomes" id="UP000028782">
    <property type="component" value="Chromosome"/>
</dbReference>
<keyword evidence="3" id="KW-0255">Endonuclease</keyword>
<dbReference type="GO" id="GO:0003677">
    <property type="term" value="F:DNA binding"/>
    <property type="evidence" value="ECO:0007669"/>
    <property type="project" value="UniProtKB-KW"/>
</dbReference>
<dbReference type="InterPro" id="IPR017035">
    <property type="entry name" value="UCP035009_HsdR_All3000-type"/>
</dbReference>
<dbReference type="AlphaFoldDB" id="A0A076PK33"/>
<dbReference type="GO" id="GO:0032259">
    <property type="term" value="P:methylation"/>
    <property type="evidence" value="ECO:0007669"/>
    <property type="project" value="UniProtKB-KW"/>
</dbReference>
<dbReference type="EMBL" id="CP006704">
    <property type="protein sequence ID" value="AIJ47239.1"/>
    <property type="molecule type" value="Genomic_DNA"/>
</dbReference>
<dbReference type="GO" id="GO:0008168">
    <property type="term" value="F:methyltransferase activity"/>
    <property type="evidence" value="ECO:0007669"/>
    <property type="project" value="UniProtKB-KW"/>
</dbReference>
<evidence type="ECO:0000256" key="1">
    <source>
        <dbReference type="SAM" id="MobiDB-lite"/>
    </source>
</evidence>
<dbReference type="RefSeq" id="WP_043373201.1">
    <property type="nucleotide sequence ID" value="NZ_CP006704.1"/>
</dbReference>
<reference evidence="3 4" key="1">
    <citation type="journal article" date="2014" name="Genome Announc.">
        <title>Complete Genome Sequence of Polychlorinated Biphenyl Degrader Comamonas testosteroni TK102 (NBRC 109938).</title>
        <authorList>
            <person name="Fukuda K."/>
            <person name="Hosoyama A."/>
            <person name="Tsuchikane K."/>
            <person name="Ohji S."/>
            <person name="Yamazoe A."/>
            <person name="Fujita N."/>
            <person name="Shintani M."/>
            <person name="Kimbara K."/>
        </authorList>
    </citation>
    <scope>NUCLEOTIDE SEQUENCE [LARGE SCALE GENOMIC DNA]</scope>
    <source>
        <strain evidence="3">TK102</strain>
    </source>
</reference>
<evidence type="ECO:0000313" key="4">
    <source>
        <dbReference type="Proteomes" id="UP000028782"/>
    </source>
</evidence>
<organism evidence="3 4">
    <name type="scientific">Comamonas testosteroni TK102</name>
    <dbReference type="NCBI Taxonomy" id="1392005"/>
    <lineage>
        <taxon>Bacteria</taxon>
        <taxon>Pseudomonadati</taxon>
        <taxon>Pseudomonadota</taxon>
        <taxon>Betaproteobacteria</taxon>
        <taxon>Burkholderiales</taxon>
        <taxon>Comamonadaceae</taxon>
        <taxon>Comamonas</taxon>
    </lineage>
</organism>
<dbReference type="KEGG" id="ctes:O987_15635"/>
<feature type="compositionally biased region" description="Basic and acidic residues" evidence="1">
    <location>
        <begin position="253"/>
        <end position="262"/>
    </location>
</feature>
<keyword evidence="3" id="KW-0808">Transferase</keyword>
<feature type="domain" description="Restriction endonuclease type I HsdR N-terminal" evidence="2">
    <location>
        <begin position="50"/>
        <end position="127"/>
    </location>
</feature>
<proteinExistence type="predicted"/>
<dbReference type="InterPro" id="IPR007409">
    <property type="entry name" value="Restrct_endonuc_type1_HsdR_N"/>
</dbReference>
<protein>
    <submittedName>
        <fullName evidence="3">Restriction endonuclease or methylase</fullName>
    </submittedName>
</protein>